<evidence type="ECO:0008006" key="3">
    <source>
        <dbReference type="Google" id="ProtNLM"/>
    </source>
</evidence>
<organism evidence="1 2">
    <name type="scientific">Winogradskyella damuponensis</name>
    <dbReference type="NCBI Taxonomy" id="943939"/>
    <lineage>
        <taxon>Bacteria</taxon>
        <taxon>Pseudomonadati</taxon>
        <taxon>Bacteroidota</taxon>
        <taxon>Flavobacteriia</taxon>
        <taxon>Flavobacteriales</taxon>
        <taxon>Flavobacteriaceae</taxon>
        <taxon>Winogradskyella</taxon>
    </lineage>
</organism>
<sequence length="152" mass="17546">MEFYLKNKHYALIFLSFSIFYNCKNEEKTPIEPTQEKVVYEMYQPSEMAGFMNAMYVYNQQLKAQIVAGETPNSMPLDLLKLHSAEMTNGKSRTKNWQSFVNVFIESQEAIADTLSNTDLKERFNTAITNCLNCHKTECTGPIPKIKKLLIQ</sequence>
<reference evidence="2" key="1">
    <citation type="journal article" date="2019" name="Int. J. Syst. Evol. Microbiol.">
        <title>The Global Catalogue of Microorganisms (GCM) 10K type strain sequencing project: providing services to taxonomists for standard genome sequencing and annotation.</title>
        <authorList>
            <consortium name="The Broad Institute Genomics Platform"/>
            <consortium name="The Broad Institute Genome Sequencing Center for Infectious Disease"/>
            <person name="Wu L."/>
            <person name="Ma J."/>
        </authorList>
    </citation>
    <scope>NUCLEOTIDE SEQUENCE [LARGE SCALE GENOMIC DNA]</scope>
    <source>
        <strain evidence="2">JCM 17633</strain>
    </source>
</reference>
<accession>A0ABP8CRE1</accession>
<gene>
    <name evidence="1" type="ORF">GCM10022292_12010</name>
</gene>
<evidence type="ECO:0000313" key="1">
    <source>
        <dbReference type="EMBL" id="GAA4242312.1"/>
    </source>
</evidence>
<name>A0ABP8CRE1_9FLAO</name>
<comment type="caution">
    <text evidence="1">The sequence shown here is derived from an EMBL/GenBank/DDBJ whole genome shotgun (WGS) entry which is preliminary data.</text>
</comment>
<dbReference type="Proteomes" id="UP001501682">
    <property type="component" value="Unassembled WGS sequence"/>
</dbReference>
<dbReference type="RefSeq" id="WP_334466987.1">
    <property type="nucleotide sequence ID" value="NZ_BAABCB010000015.1"/>
</dbReference>
<dbReference type="EMBL" id="BAABCB010000015">
    <property type="protein sequence ID" value="GAA4242312.1"/>
    <property type="molecule type" value="Genomic_DNA"/>
</dbReference>
<evidence type="ECO:0000313" key="2">
    <source>
        <dbReference type="Proteomes" id="UP001501682"/>
    </source>
</evidence>
<protein>
    <recommendedName>
        <fullName evidence="3">Cytochrome C</fullName>
    </recommendedName>
</protein>
<proteinExistence type="predicted"/>
<keyword evidence="2" id="KW-1185">Reference proteome</keyword>